<evidence type="ECO:0008006" key="4">
    <source>
        <dbReference type="Google" id="ProtNLM"/>
    </source>
</evidence>
<dbReference type="EMBL" id="JPRJ01000025">
    <property type="protein sequence ID" value="KFF24735.1"/>
    <property type="molecule type" value="Genomic_DNA"/>
</dbReference>
<dbReference type="InterPro" id="IPR036388">
    <property type="entry name" value="WH-like_DNA-bd_sf"/>
</dbReference>
<dbReference type="OrthoDB" id="9795923at2"/>
<keyword evidence="1" id="KW-0238">DNA-binding</keyword>
<comment type="caution">
    <text evidence="2">The sequence shown here is derived from an EMBL/GenBank/DDBJ whole genome shotgun (WGS) entry which is preliminary data.</text>
</comment>
<evidence type="ECO:0000313" key="3">
    <source>
        <dbReference type="Proteomes" id="UP000028709"/>
    </source>
</evidence>
<dbReference type="InterPro" id="IPR000944">
    <property type="entry name" value="Tscrpt_reg_Rrf2"/>
</dbReference>
<reference evidence="2 3" key="1">
    <citation type="submission" date="2014-07" db="EMBL/GenBank/DDBJ databases">
        <title>Genome of Chryseobacterium piperi CTM.</title>
        <authorList>
            <person name="Pipes S.E."/>
            <person name="Stropko S.J."/>
            <person name="Newman J.D."/>
        </authorList>
    </citation>
    <scope>NUCLEOTIDE SEQUENCE [LARGE SCALE GENOMIC DNA]</scope>
    <source>
        <strain evidence="2 3">CTM</strain>
    </source>
</reference>
<dbReference type="AlphaFoldDB" id="A0A086B721"/>
<keyword evidence="3" id="KW-1185">Reference proteome</keyword>
<evidence type="ECO:0000313" key="2">
    <source>
        <dbReference type="EMBL" id="KFF24735.1"/>
    </source>
</evidence>
<dbReference type="PANTHER" id="PTHR33221">
    <property type="entry name" value="WINGED HELIX-TURN-HELIX TRANSCRIPTIONAL REGULATOR, RRF2 FAMILY"/>
    <property type="match status" value="1"/>
</dbReference>
<evidence type="ECO:0000256" key="1">
    <source>
        <dbReference type="ARBA" id="ARBA00023125"/>
    </source>
</evidence>
<dbReference type="Proteomes" id="UP000028709">
    <property type="component" value="Unassembled WGS sequence"/>
</dbReference>
<dbReference type="Gene3D" id="1.10.10.10">
    <property type="entry name" value="Winged helix-like DNA-binding domain superfamily/Winged helix DNA-binding domain"/>
    <property type="match status" value="1"/>
</dbReference>
<dbReference type="GO" id="GO:0003700">
    <property type="term" value="F:DNA-binding transcription factor activity"/>
    <property type="evidence" value="ECO:0007669"/>
    <property type="project" value="TreeGrafter"/>
</dbReference>
<protein>
    <recommendedName>
        <fullName evidence="4">Rrf2 family transcriptional regulator</fullName>
    </recommendedName>
</protein>
<dbReference type="GO" id="GO:0005829">
    <property type="term" value="C:cytosol"/>
    <property type="evidence" value="ECO:0007669"/>
    <property type="project" value="TreeGrafter"/>
</dbReference>
<sequence>MKLNHFTDYSLRVLIYLNQNNKANSCSLDELSEKLNILRNHLIKVVQFLSQKELVITKRGKNGGIVISEKANKTGLGDLIHLLEQDDSPIINCHSKPCVFMSYNCKLKSFLDTAYQAFISSMNQHYLSDLIFNNWEIIFASQHNARNTT</sequence>
<gene>
    <name evidence="2" type="ORF">IQ37_13215</name>
</gene>
<dbReference type="STRING" id="558152.IQ37_13215"/>
<name>A0A086B721_9FLAO</name>
<dbReference type="KEGG" id="cpip:CJF12_19245"/>
<organism evidence="2 3">
    <name type="scientific">Chryseobacterium piperi</name>
    <dbReference type="NCBI Taxonomy" id="558152"/>
    <lineage>
        <taxon>Bacteria</taxon>
        <taxon>Pseudomonadati</taxon>
        <taxon>Bacteroidota</taxon>
        <taxon>Flavobacteriia</taxon>
        <taxon>Flavobacteriales</taxon>
        <taxon>Weeksellaceae</taxon>
        <taxon>Chryseobacterium group</taxon>
        <taxon>Chryseobacterium</taxon>
    </lineage>
</organism>
<dbReference type="NCBIfam" id="TIGR00738">
    <property type="entry name" value="rrf2_super"/>
    <property type="match status" value="1"/>
</dbReference>
<dbReference type="RefSeq" id="WP_034685784.1">
    <property type="nucleotide sequence ID" value="NZ_CP023049.2"/>
</dbReference>
<dbReference type="PROSITE" id="PS51197">
    <property type="entry name" value="HTH_RRF2_2"/>
    <property type="match status" value="1"/>
</dbReference>
<dbReference type="Pfam" id="PF02082">
    <property type="entry name" value="Rrf2"/>
    <property type="match status" value="1"/>
</dbReference>
<dbReference type="eggNOG" id="COG1959">
    <property type="taxonomic scope" value="Bacteria"/>
</dbReference>
<dbReference type="GO" id="GO:0003677">
    <property type="term" value="F:DNA binding"/>
    <property type="evidence" value="ECO:0007669"/>
    <property type="project" value="UniProtKB-KW"/>
</dbReference>
<dbReference type="SUPFAM" id="SSF46785">
    <property type="entry name" value="Winged helix' DNA-binding domain"/>
    <property type="match status" value="1"/>
</dbReference>
<dbReference type="InterPro" id="IPR036390">
    <property type="entry name" value="WH_DNA-bd_sf"/>
</dbReference>
<dbReference type="PANTHER" id="PTHR33221:SF4">
    <property type="entry name" value="HTH-TYPE TRANSCRIPTIONAL REPRESSOR NSRR"/>
    <property type="match status" value="1"/>
</dbReference>
<proteinExistence type="predicted"/>
<accession>A0A086B721</accession>